<protein>
    <submittedName>
        <fullName evidence="2">Uncharacterized protein</fullName>
    </submittedName>
</protein>
<accession>A0AAD6GG58</accession>
<organism evidence="2 3">
    <name type="scientific">Penicillium frequentans</name>
    <dbReference type="NCBI Taxonomy" id="3151616"/>
    <lineage>
        <taxon>Eukaryota</taxon>
        <taxon>Fungi</taxon>
        <taxon>Dikarya</taxon>
        <taxon>Ascomycota</taxon>
        <taxon>Pezizomycotina</taxon>
        <taxon>Eurotiomycetes</taxon>
        <taxon>Eurotiomycetidae</taxon>
        <taxon>Eurotiales</taxon>
        <taxon>Aspergillaceae</taxon>
        <taxon>Penicillium</taxon>
    </lineage>
</organism>
<gene>
    <name evidence="2" type="ORF">N7494_003162</name>
</gene>
<keyword evidence="3" id="KW-1185">Reference proteome</keyword>
<dbReference type="EMBL" id="JAQIZZ010000003">
    <property type="protein sequence ID" value="KAJ5545577.1"/>
    <property type="molecule type" value="Genomic_DNA"/>
</dbReference>
<name>A0AAD6GG58_9EURO</name>
<feature type="compositionally biased region" description="Low complexity" evidence="1">
    <location>
        <begin position="52"/>
        <end position="63"/>
    </location>
</feature>
<dbReference type="AlphaFoldDB" id="A0AAD6GG58"/>
<proteinExistence type="predicted"/>
<sequence length="218" mass="24744">MPQNCTSEIGDVLRDWTWIGPFSFIRMHIMLGSFTAEHQGGCSRNLEPGGWTTQMHTSSHMTTEPPRTAWRQHAERSGRPIDTLNTTCASIEEAGFVHVHEKGYKRPIGSWAKDEDPKETGMFNYHIWSSGLYVASHQIRSPSSVAPRIASFGRNYEMGNDKLPASLSHSSHLFPHGLYMEQRFPDEESGRETRWCVFEGQKRAIHTQYPLATEHSIG</sequence>
<comment type="caution">
    <text evidence="2">The sequence shown here is derived from an EMBL/GenBank/DDBJ whole genome shotgun (WGS) entry which is preliminary data.</text>
</comment>
<reference evidence="2 3" key="1">
    <citation type="journal article" date="2023" name="IMA Fungus">
        <title>Comparative genomic study of the Penicillium genus elucidates a diverse pangenome and 15 lateral gene transfer events.</title>
        <authorList>
            <person name="Petersen C."/>
            <person name="Sorensen T."/>
            <person name="Nielsen M.R."/>
            <person name="Sondergaard T.E."/>
            <person name="Sorensen J.L."/>
            <person name="Fitzpatrick D.A."/>
            <person name="Frisvad J.C."/>
            <person name="Nielsen K.L."/>
        </authorList>
    </citation>
    <scope>NUCLEOTIDE SEQUENCE [LARGE SCALE GENOMIC DNA]</scope>
    <source>
        <strain evidence="2 3">IBT 35679</strain>
    </source>
</reference>
<evidence type="ECO:0000313" key="3">
    <source>
        <dbReference type="Proteomes" id="UP001220324"/>
    </source>
</evidence>
<feature type="region of interest" description="Disordered" evidence="1">
    <location>
        <begin position="50"/>
        <end position="75"/>
    </location>
</feature>
<evidence type="ECO:0000256" key="1">
    <source>
        <dbReference type="SAM" id="MobiDB-lite"/>
    </source>
</evidence>
<evidence type="ECO:0000313" key="2">
    <source>
        <dbReference type="EMBL" id="KAJ5545577.1"/>
    </source>
</evidence>
<dbReference type="Proteomes" id="UP001220324">
    <property type="component" value="Unassembled WGS sequence"/>
</dbReference>